<feature type="transmembrane region" description="Helical" evidence="1">
    <location>
        <begin position="123"/>
        <end position="140"/>
    </location>
</feature>
<protein>
    <recommendedName>
        <fullName evidence="2">CAAX prenyl protease 2/Lysostaphin resistance protein A-like domain-containing protein</fullName>
    </recommendedName>
</protein>
<dbReference type="Proteomes" id="UP000008495">
    <property type="component" value="Unassembled WGS sequence"/>
</dbReference>
<keyword evidence="1" id="KW-1133">Transmembrane helix</keyword>
<dbReference type="GO" id="GO:0080120">
    <property type="term" value="P:CAAX-box protein maturation"/>
    <property type="evidence" value="ECO:0007669"/>
    <property type="project" value="UniProtKB-ARBA"/>
</dbReference>
<comment type="caution">
    <text evidence="3">The sequence shown here is derived from an EMBL/GenBank/DDBJ whole genome shotgun (WGS) entry which is preliminary data.</text>
</comment>
<proteinExistence type="predicted"/>
<organism evidence="3 4">
    <name type="scientific">Austwickia chelonae NBRC 105200</name>
    <dbReference type="NCBI Taxonomy" id="1184607"/>
    <lineage>
        <taxon>Bacteria</taxon>
        <taxon>Bacillati</taxon>
        <taxon>Actinomycetota</taxon>
        <taxon>Actinomycetes</taxon>
        <taxon>Micrococcales</taxon>
        <taxon>Dermatophilaceae</taxon>
        <taxon>Austwickia</taxon>
    </lineage>
</organism>
<reference evidence="3 4" key="1">
    <citation type="submission" date="2012-08" db="EMBL/GenBank/DDBJ databases">
        <title>Whole genome shotgun sequence of Austwickia chelonae NBRC 105200.</title>
        <authorList>
            <person name="Yoshida I."/>
            <person name="Hosoyama A."/>
            <person name="Tsuchikane K."/>
            <person name="Katsumata H."/>
            <person name="Ando Y."/>
            <person name="Ohji S."/>
            <person name="Hamada M."/>
            <person name="Tamura T."/>
            <person name="Yamazoe A."/>
            <person name="Yamazaki S."/>
            <person name="Fujita N."/>
        </authorList>
    </citation>
    <scope>NUCLEOTIDE SEQUENCE [LARGE SCALE GENOMIC DNA]</scope>
    <source>
        <strain evidence="3 4">NBRC 105200</strain>
    </source>
</reference>
<evidence type="ECO:0000313" key="4">
    <source>
        <dbReference type="Proteomes" id="UP000008495"/>
    </source>
</evidence>
<feature type="transmembrane region" description="Helical" evidence="1">
    <location>
        <begin position="161"/>
        <end position="180"/>
    </location>
</feature>
<feature type="transmembrane region" description="Helical" evidence="1">
    <location>
        <begin position="186"/>
        <end position="205"/>
    </location>
</feature>
<dbReference type="EMBL" id="BAGZ01000004">
    <property type="protein sequence ID" value="GAB77070.1"/>
    <property type="molecule type" value="Genomic_DNA"/>
</dbReference>
<evidence type="ECO:0000256" key="1">
    <source>
        <dbReference type="SAM" id="Phobius"/>
    </source>
</evidence>
<accession>K6VNY8</accession>
<feature type="transmembrane region" description="Helical" evidence="1">
    <location>
        <begin position="95"/>
        <end position="117"/>
    </location>
</feature>
<keyword evidence="1" id="KW-0472">Membrane</keyword>
<name>K6VNY8_9MICO</name>
<sequence length="236" mass="25903">MPVGGHPAAEPSPLPVRKLVAITVGLSLIWPAVSLMFSPITPGSYSDFFHDPLRLFLRAGVPMMCTAVVITLFLKRHGTFDRLWREPPSMPQPTWWMFAIAFIPAAAGAHGVVLQTINLFQDKAAFVLATVPTMLAVGYAEEIFFRGFLIDEMRRANVDEVKVAVISSALFGLWHAPNFLVGTELVQLITQLITTSIAGLAFYFIRRATGLLWPGMLVHACFDMQAAARFLAMGNG</sequence>
<feature type="domain" description="CAAX prenyl protease 2/Lysostaphin resistance protein A-like" evidence="2">
    <location>
        <begin position="125"/>
        <end position="224"/>
    </location>
</feature>
<dbReference type="STRING" id="100225.SAMN05421595_2209"/>
<keyword evidence="1" id="KW-0812">Transmembrane</keyword>
<dbReference type="GO" id="GO:0004175">
    <property type="term" value="F:endopeptidase activity"/>
    <property type="evidence" value="ECO:0007669"/>
    <property type="project" value="UniProtKB-ARBA"/>
</dbReference>
<dbReference type="AlphaFoldDB" id="K6VNY8"/>
<evidence type="ECO:0000313" key="3">
    <source>
        <dbReference type="EMBL" id="GAB77070.1"/>
    </source>
</evidence>
<dbReference type="Pfam" id="PF02517">
    <property type="entry name" value="Rce1-like"/>
    <property type="match status" value="1"/>
</dbReference>
<dbReference type="InterPro" id="IPR003675">
    <property type="entry name" value="Rce1/LyrA-like_dom"/>
</dbReference>
<keyword evidence="4" id="KW-1185">Reference proteome</keyword>
<dbReference type="eggNOG" id="COG1266">
    <property type="taxonomic scope" value="Bacteria"/>
</dbReference>
<feature type="transmembrane region" description="Helical" evidence="1">
    <location>
        <begin position="19"/>
        <end position="40"/>
    </location>
</feature>
<evidence type="ECO:0000259" key="2">
    <source>
        <dbReference type="Pfam" id="PF02517"/>
    </source>
</evidence>
<feature type="transmembrane region" description="Helical" evidence="1">
    <location>
        <begin position="55"/>
        <end position="74"/>
    </location>
</feature>
<gene>
    <name evidence="3" type="ORF">AUCHE_04_01110</name>
</gene>